<dbReference type="InterPro" id="IPR043129">
    <property type="entry name" value="ATPase_NBD"/>
</dbReference>
<dbReference type="PANTHER" id="PTHR34847">
    <property type="entry name" value="NODULATION PROTEIN U"/>
    <property type="match status" value="1"/>
</dbReference>
<protein>
    <recommendedName>
        <fullName evidence="1">Carbamoyltransferase domain-containing protein</fullName>
    </recommendedName>
</protein>
<organism evidence="2 3">
    <name type="scientific">Streptomyces varsoviensis</name>
    <dbReference type="NCBI Taxonomy" id="67373"/>
    <lineage>
        <taxon>Bacteria</taxon>
        <taxon>Bacillati</taxon>
        <taxon>Actinomycetota</taxon>
        <taxon>Actinomycetes</taxon>
        <taxon>Kitasatosporales</taxon>
        <taxon>Streptomycetaceae</taxon>
        <taxon>Streptomyces</taxon>
    </lineage>
</organism>
<dbReference type="Pfam" id="PF02543">
    <property type="entry name" value="Carbam_trans_N"/>
    <property type="match status" value="1"/>
</dbReference>
<sequence>MYILGVNTGPHDSSACLLKDGELIVMVEQERLSRRKRAFGEAPRAAVAACLRAADISLGDVAETAVGWDVPLLSEVEGAPFDAARFHEWLLPDGGGERRPPTRFVPHHMAHAASALWTSGFEDAAILVLDGRGECRSTTLARGSAGKIEVIRDWDTSLSLGNFYSIAAQWAGFTMWDAGKLMGLASYGRPDQAVPLIAAEDDYTFPGAPAPRRRPAQHYLQLHDFLYEYFGRNNYPYAQGDRNEPMAHASFAASVQAALEDVLLELARFARRRTGADRLVLAGGVALNCAANGRLARSGIFSDIYVPPVPHDAGVGLGAALLADRELSGRGDGGPAHRMRHAYWGPGITAEDIASALHGAGLATMHLSTEDVIGRTAA</sequence>
<comment type="caution">
    <text evidence="2">The sequence shown here is derived from an EMBL/GenBank/DDBJ whole genome shotgun (WGS) entry which is preliminary data.</text>
</comment>
<feature type="domain" description="Carbamoyltransferase" evidence="1">
    <location>
        <begin position="99"/>
        <end position="321"/>
    </location>
</feature>
<evidence type="ECO:0000313" key="2">
    <source>
        <dbReference type="EMBL" id="KOG88679.1"/>
    </source>
</evidence>
<dbReference type="Gene3D" id="3.30.420.40">
    <property type="match status" value="2"/>
</dbReference>
<accession>A0ABR5J5J7</accession>
<dbReference type="InterPro" id="IPR051338">
    <property type="entry name" value="NodU/CmcH_Carbamoyltrnsfr"/>
</dbReference>
<evidence type="ECO:0000259" key="1">
    <source>
        <dbReference type="Pfam" id="PF02543"/>
    </source>
</evidence>
<feature type="non-terminal residue" evidence="2">
    <location>
        <position position="378"/>
    </location>
</feature>
<dbReference type="InterPro" id="IPR003696">
    <property type="entry name" value="Carbtransf_dom"/>
</dbReference>
<dbReference type="SUPFAM" id="SSF53067">
    <property type="entry name" value="Actin-like ATPase domain"/>
    <property type="match status" value="1"/>
</dbReference>
<dbReference type="CDD" id="cd24098">
    <property type="entry name" value="ASKHA_NBD_TobZ_N"/>
    <property type="match status" value="1"/>
</dbReference>
<proteinExistence type="predicted"/>
<reference evidence="2 3" key="1">
    <citation type="submission" date="2015-07" db="EMBL/GenBank/DDBJ databases">
        <authorList>
            <person name="Ju K.-S."/>
            <person name="Doroghazi J.R."/>
            <person name="Metcalf W.W."/>
        </authorList>
    </citation>
    <scope>NUCLEOTIDE SEQUENCE [LARGE SCALE GENOMIC DNA]</scope>
    <source>
        <strain evidence="2 3">NRRL B-3589</strain>
    </source>
</reference>
<dbReference type="Proteomes" id="UP000037020">
    <property type="component" value="Unassembled WGS sequence"/>
</dbReference>
<name>A0ABR5J5J7_9ACTN</name>
<gene>
    <name evidence="2" type="ORF">ADK38_18465</name>
</gene>
<dbReference type="EMBL" id="LGUT01001571">
    <property type="protein sequence ID" value="KOG88679.1"/>
    <property type="molecule type" value="Genomic_DNA"/>
</dbReference>
<evidence type="ECO:0000313" key="3">
    <source>
        <dbReference type="Proteomes" id="UP000037020"/>
    </source>
</evidence>
<keyword evidence="3" id="KW-1185">Reference proteome</keyword>
<dbReference type="PANTHER" id="PTHR34847:SF1">
    <property type="entry name" value="NODULATION PROTEIN U"/>
    <property type="match status" value="1"/>
</dbReference>